<evidence type="ECO:0000313" key="6">
    <source>
        <dbReference type="Proteomes" id="UP000694549"/>
    </source>
</evidence>
<dbReference type="InterPro" id="IPR036157">
    <property type="entry name" value="dUTPase-like_sf"/>
</dbReference>
<evidence type="ECO:0000259" key="4">
    <source>
        <dbReference type="Pfam" id="PF00692"/>
    </source>
</evidence>
<dbReference type="SUPFAM" id="SSF51283">
    <property type="entry name" value="dUTPase-like"/>
    <property type="match status" value="1"/>
</dbReference>
<reference evidence="5" key="2">
    <citation type="submission" date="2025-09" db="UniProtKB">
        <authorList>
            <consortium name="Ensembl"/>
        </authorList>
    </citation>
    <scope>IDENTIFICATION</scope>
</reference>
<dbReference type="Gene3D" id="2.70.40.10">
    <property type="match status" value="1"/>
</dbReference>
<dbReference type="AlphaFoldDB" id="A0A8B9VI52"/>
<protein>
    <recommendedName>
        <fullName evidence="4">dUTPase-like domain-containing protein</fullName>
    </recommendedName>
</protein>
<dbReference type="GO" id="GO:0006226">
    <property type="term" value="P:dUMP biosynthetic process"/>
    <property type="evidence" value="ECO:0007669"/>
    <property type="project" value="UniProtKB-UniPathway"/>
</dbReference>
<dbReference type="Proteomes" id="UP000694549">
    <property type="component" value="Unplaced"/>
</dbReference>
<proteinExistence type="predicted"/>
<dbReference type="Ensembl" id="ENSAZOT00000023491.1">
    <property type="protein sequence ID" value="ENSAZOP00000021860.1"/>
    <property type="gene ID" value="ENSAZOG00000014182.1"/>
</dbReference>
<keyword evidence="2" id="KW-0064">Aspartyl protease</keyword>
<evidence type="ECO:0000313" key="5">
    <source>
        <dbReference type="Ensembl" id="ENSAZOP00000021860.1"/>
    </source>
</evidence>
<name>A0A8B9VI52_9AVES</name>
<accession>A0A8B9VI52</accession>
<dbReference type="UniPathway" id="UPA00610">
    <property type="reaction ID" value="UER00666"/>
</dbReference>
<dbReference type="GO" id="GO:0004190">
    <property type="term" value="F:aspartic-type endopeptidase activity"/>
    <property type="evidence" value="ECO:0007669"/>
    <property type="project" value="UniProtKB-KW"/>
</dbReference>
<keyword evidence="6" id="KW-1185">Reference proteome</keyword>
<evidence type="ECO:0000256" key="2">
    <source>
        <dbReference type="ARBA" id="ARBA00022750"/>
    </source>
</evidence>
<dbReference type="CDD" id="cd07557">
    <property type="entry name" value="trimeric_dUTPase"/>
    <property type="match status" value="1"/>
</dbReference>
<dbReference type="PANTHER" id="PTHR19422:SF123">
    <property type="entry name" value="RT1 CLASS I, LOCUS CE15"/>
    <property type="match status" value="1"/>
</dbReference>
<dbReference type="InterPro" id="IPR033704">
    <property type="entry name" value="dUTPase_trimeric"/>
</dbReference>
<dbReference type="InterPro" id="IPR029054">
    <property type="entry name" value="dUTPase-like"/>
</dbReference>
<dbReference type="GO" id="GO:0006508">
    <property type="term" value="P:proteolysis"/>
    <property type="evidence" value="ECO:0007669"/>
    <property type="project" value="UniProtKB-KW"/>
</dbReference>
<sequence>MVPELQFGNPRHTSLSTTRESLGLDLETAVEVTLIYQRPLKIPTTFKGPLLINRRPQGALLFGRSSSGLKGLFVLPGVIDADYNGIVQIVAQTSFLPIHIPKGSKIAQLVPVPVLTADLQTASKQERGSQGFGSTGVSWVFLSTLFKNGSNVLLFPVTRDFLQDPGMHVIRAHRLVCV</sequence>
<organism evidence="5 6">
    <name type="scientific">Anas zonorhyncha</name>
    <name type="common">Eastern spot-billed duck</name>
    <dbReference type="NCBI Taxonomy" id="75864"/>
    <lineage>
        <taxon>Eukaryota</taxon>
        <taxon>Metazoa</taxon>
        <taxon>Chordata</taxon>
        <taxon>Craniata</taxon>
        <taxon>Vertebrata</taxon>
        <taxon>Euteleostomi</taxon>
        <taxon>Archelosauria</taxon>
        <taxon>Archosauria</taxon>
        <taxon>Dinosauria</taxon>
        <taxon>Saurischia</taxon>
        <taxon>Theropoda</taxon>
        <taxon>Coelurosauria</taxon>
        <taxon>Aves</taxon>
        <taxon>Neognathae</taxon>
        <taxon>Galloanserae</taxon>
        <taxon>Anseriformes</taxon>
        <taxon>Anatidae</taxon>
        <taxon>Anatinae</taxon>
        <taxon>Anas</taxon>
    </lineage>
</organism>
<evidence type="ECO:0000256" key="3">
    <source>
        <dbReference type="ARBA" id="ARBA00022801"/>
    </source>
</evidence>
<keyword evidence="3" id="KW-0378">Hydrolase</keyword>
<dbReference type="InterPro" id="IPR051592">
    <property type="entry name" value="HERV-K_Pro_peptidase_A2"/>
</dbReference>
<dbReference type="Pfam" id="PF00692">
    <property type="entry name" value="dUTPase"/>
    <property type="match status" value="1"/>
</dbReference>
<dbReference type="PANTHER" id="PTHR19422">
    <property type="entry name" value="GAG RETROVIRAL POLYPROTEIN"/>
    <property type="match status" value="1"/>
</dbReference>
<keyword evidence="1" id="KW-0645">Protease</keyword>
<feature type="domain" description="dUTPase-like" evidence="4">
    <location>
        <begin position="17"/>
        <end position="136"/>
    </location>
</feature>
<evidence type="ECO:0000256" key="1">
    <source>
        <dbReference type="ARBA" id="ARBA00022670"/>
    </source>
</evidence>
<reference evidence="5" key="1">
    <citation type="submission" date="2025-08" db="UniProtKB">
        <authorList>
            <consortium name="Ensembl"/>
        </authorList>
    </citation>
    <scope>IDENTIFICATION</scope>
</reference>